<evidence type="ECO:0000259" key="11">
    <source>
        <dbReference type="PROSITE" id="PS51352"/>
    </source>
</evidence>
<keyword evidence="4" id="KW-0249">Electron transport</keyword>
<dbReference type="PRINTS" id="PR00421">
    <property type="entry name" value="THIOREDOXIN"/>
</dbReference>
<keyword evidence="3" id="KW-0813">Transport</keyword>
<name>A0A3D2X3R6_9FIRM</name>
<dbReference type="PANTHER" id="PTHR45663:SF11">
    <property type="entry name" value="GEO12009P1"/>
    <property type="match status" value="1"/>
</dbReference>
<dbReference type="FunFam" id="3.40.30.10:FF:000001">
    <property type="entry name" value="Thioredoxin"/>
    <property type="match status" value="1"/>
</dbReference>
<feature type="active site" description="Nucleophile" evidence="9">
    <location>
        <position position="31"/>
    </location>
</feature>
<sequence length="104" mass="11652">MDVLHVTKENYKAEVLEEDKVVLLDFWAPWCGPCRMLSPVIEEIAKEEGNIKVCKINIDEQSELASAYRVMSIPTLAVMQKGNLVASSVGFKSKKDILKMLPAQ</sequence>
<evidence type="ECO:0000313" key="13">
    <source>
        <dbReference type="Proteomes" id="UP000262969"/>
    </source>
</evidence>
<accession>A0A3D2X3R6</accession>
<evidence type="ECO:0000256" key="4">
    <source>
        <dbReference type="ARBA" id="ARBA00022982"/>
    </source>
</evidence>
<evidence type="ECO:0000313" key="12">
    <source>
        <dbReference type="EMBL" id="HCL00968.1"/>
    </source>
</evidence>
<dbReference type="AlphaFoldDB" id="A0A3D2X3R6"/>
<evidence type="ECO:0000256" key="7">
    <source>
        <dbReference type="NCBIfam" id="TIGR01068"/>
    </source>
</evidence>
<feature type="site" description="Contributes to redox potential value" evidence="9">
    <location>
        <position position="33"/>
    </location>
</feature>
<dbReference type="Proteomes" id="UP000262969">
    <property type="component" value="Unassembled WGS sequence"/>
</dbReference>
<organism evidence="12 13">
    <name type="scientific">Lachnoclostridium phytofermentans</name>
    <dbReference type="NCBI Taxonomy" id="66219"/>
    <lineage>
        <taxon>Bacteria</taxon>
        <taxon>Bacillati</taxon>
        <taxon>Bacillota</taxon>
        <taxon>Clostridia</taxon>
        <taxon>Lachnospirales</taxon>
        <taxon>Lachnospiraceae</taxon>
    </lineage>
</organism>
<dbReference type="Pfam" id="PF00085">
    <property type="entry name" value="Thioredoxin"/>
    <property type="match status" value="1"/>
</dbReference>
<evidence type="ECO:0000256" key="8">
    <source>
        <dbReference type="PIRNR" id="PIRNR000077"/>
    </source>
</evidence>
<dbReference type="NCBIfam" id="TIGR01068">
    <property type="entry name" value="thioredoxin"/>
    <property type="match status" value="1"/>
</dbReference>
<comment type="similarity">
    <text evidence="1 8">Belongs to the thioredoxin family.</text>
</comment>
<dbReference type="InterPro" id="IPR013766">
    <property type="entry name" value="Thioredoxin_domain"/>
</dbReference>
<evidence type="ECO:0000256" key="2">
    <source>
        <dbReference type="ARBA" id="ARBA00020570"/>
    </source>
</evidence>
<evidence type="ECO:0000256" key="10">
    <source>
        <dbReference type="PIRSR" id="PIRSR000077-4"/>
    </source>
</evidence>
<evidence type="ECO:0000256" key="5">
    <source>
        <dbReference type="ARBA" id="ARBA00023157"/>
    </source>
</evidence>
<comment type="caution">
    <text evidence="12">The sequence shown here is derived from an EMBL/GenBank/DDBJ whole genome shotgun (WGS) entry which is preliminary data.</text>
</comment>
<proteinExistence type="inferred from homology"/>
<dbReference type="InterPro" id="IPR005746">
    <property type="entry name" value="Thioredoxin"/>
</dbReference>
<evidence type="ECO:0000256" key="1">
    <source>
        <dbReference type="ARBA" id="ARBA00008987"/>
    </source>
</evidence>
<reference evidence="12 13" key="1">
    <citation type="journal article" date="2018" name="Nat. Biotechnol.">
        <title>A standardized bacterial taxonomy based on genome phylogeny substantially revises the tree of life.</title>
        <authorList>
            <person name="Parks D.H."/>
            <person name="Chuvochina M."/>
            <person name="Waite D.W."/>
            <person name="Rinke C."/>
            <person name="Skarshewski A."/>
            <person name="Chaumeil P.A."/>
            <person name="Hugenholtz P."/>
        </authorList>
    </citation>
    <scope>NUCLEOTIDE SEQUENCE [LARGE SCALE GENOMIC DNA]</scope>
    <source>
        <strain evidence="12">UBA11728</strain>
    </source>
</reference>
<dbReference type="InterPro" id="IPR036249">
    <property type="entry name" value="Thioredoxin-like_sf"/>
</dbReference>
<dbReference type="GO" id="GO:0045454">
    <property type="term" value="P:cell redox homeostasis"/>
    <property type="evidence" value="ECO:0007669"/>
    <property type="project" value="TreeGrafter"/>
</dbReference>
<feature type="site" description="Contributes to redox potential value" evidence="9">
    <location>
        <position position="32"/>
    </location>
</feature>
<evidence type="ECO:0000256" key="9">
    <source>
        <dbReference type="PIRSR" id="PIRSR000077-1"/>
    </source>
</evidence>
<dbReference type="GO" id="GO:0005829">
    <property type="term" value="C:cytosol"/>
    <property type="evidence" value="ECO:0007669"/>
    <property type="project" value="TreeGrafter"/>
</dbReference>
<feature type="domain" description="Thioredoxin" evidence="11">
    <location>
        <begin position="1"/>
        <end position="104"/>
    </location>
</feature>
<feature type="active site" description="Nucleophile" evidence="9">
    <location>
        <position position="34"/>
    </location>
</feature>
<dbReference type="GO" id="GO:0015035">
    <property type="term" value="F:protein-disulfide reductase activity"/>
    <property type="evidence" value="ECO:0007669"/>
    <property type="project" value="UniProtKB-UniRule"/>
</dbReference>
<keyword evidence="5 10" id="KW-1015">Disulfide bond</keyword>
<gene>
    <name evidence="12" type="primary">trxA</name>
    <name evidence="12" type="ORF">DHW61_00845</name>
</gene>
<dbReference type="EMBL" id="DPVV01000030">
    <property type="protein sequence ID" value="HCL00968.1"/>
    <property type="molecule type" value="Genomic_DNA"/>
</dbReference>
<evidence type="ECO:0000256" key="3">
    <source>
        <dbReference type="ARBA" id="ARBA00022448"/>
    </source>
</evidence>
<dbReference type="CDD" id="cd02947">
    <property type="entry name" value="TRX_family"/>
    <property type="match status" value="1"/>
</dbReference>
<evidence type="ECO:0000256" key="6">
    <source>
        <dbReference type="ARBA" id="ARBA00023284"/>
    </source>
</evidence>
<dbReference type="SUPFAM" id="SSF52833">
    <property type="entry name" value="Thioredoxin-like"/>
    <property type="match status" value="1"/>
</dbReference>
<feature type="disulfide bond" description="Redox-active" evidence="10">
    <location>
        <begin position="31"/>
        <end position="34"/>
    </location>
</feature>
<dbReference type="PROSITE" id="PS51352">
    <property type="entry name" value="THIOREDOXIN_2"/>
    <property type="match status" value="1"/>
</dbReference>
<dbReference type="InterPro" id="IPR017937">
    <property type="entry name" value="Thioredoxin_CS"/>
</dbReference>
<dbReference type="Gene3D" id="3.40.30.10">
    <property type="entry name" value="Glutaredoxin"/>
    <property type="match status" value="1"/>
</dbReference>
<protein>
    <recommendedName>
        <fullName evidence="2 7">Thioredoxin</fullName>
    </recommendedName>
</protein>
<dbReference type="PANTHER" id="PTHR45663">
    <property type="entry name" value="GEO12009P1"/>
    <property type="match status" value="1"/>
</dbReference>
<dbReference type="PROSITE" id="PS00194">
    <property type="entry name" value="THIOREDOXIN_1"/>
    <property type="match status" value="1"/>
</dbReference>
<dbReference type="PIRSF" id="PIRSF000077">
    <property type="entry name" value="Thioredoxin"/>
    <property type="match status" value="1"/>
</dbReference>
<feature type="site" description="Deprotonates C-terminal active site Cys" evidence="9">
    <location>
        <position position="25"/>
    </location>
</feature>
<keyword evidence="6 10" id="KW-0676">Redox-active center</keyword>